<dbReference type="Gene3D" id="3.20.20.140">
    <property type="entry name" value="Metal-dependent hydrolases"/>
    <property type="match status" value="1"/>
</dbReference>
<dbReference type="PANTHER" id="PTHR11271:SF6">
    <property type="entry name" value="GUANINE DEAMINASE"/>
    <property type="match status" value="1"/>
</dbReference>
<dbReference type="InterPro" id="IPR006680">
    <property type="entry name" value="Amidohydro-rel"/>
</dbReference>
<gene>
    <name evidence="6" type="ORF">DWV06_03785</name>
</gene>
<accession>A0A371AYF9</accession>
<keyword evidence="2" id="KW-0479">Metal-binding</keyword>
<dbReference type="RefSeq" id="WP_115480830.1">
    <property type="nucleotide sequence ID" value="NZ_QRCT01000012.1"/>
</dbReference>
<feature type="domain" description="Amidohydrolase-related" evidence="5">
    <location>
        <begin position="61"/>
        <end position="422"/>
    </location>
</feature>
<dbReference type="GO" id="GO:0008892">
    <property type="term" value="F:guanine deaminase activity"/>
    <property type="evidence" value="ECO:0007669"/>
    <property type="project" value="TreeGrafter"/>
</dbReference>
<dbReference type="SUPFAM" id="SSF51556">
    <property type="entry name" value="Metallo-dependent hydrolases"/>
    <property type="match status" value="1"/>
</dbReference>
<comment type="cofactor">
    <cofactor evidence="1">
        <name>Zn(2+)</name>
        <dbReference type="ChEBI" id="CHEBI:29105"/>
    </cofactor>
</comment>
<dbReference type="OrthoDB" id="9807210at2"/>
<dbReference type="InterPro" id="IPR051607">
    <property type="entry name" value="Metallo-dep_hydrolases"/>
</dbReference>
<sequence>MKKETSFILRGDIVYSKAPLEIVVNEDSYLVCMNGEVEGVYTSIPKEFYKLRLYNYEGCLIIPGMADLHLHAPQYSFRGLNMDLELIQWLEQVAFPEESKYSELIYANEAYDYFVEDLKKSATTRACVFATLHPQSTILLMEKLEKTGLHCMVGKVNMDRNSPDYLVEGTKDSITRTKKWITSVKDKYQNVIPIITPRFLPSCTDELMIELGNICREYQLPLQSHLSENKGEIKWVKELFPSADSYSAAYEQLGTFGGDIHTVMAHCLYIDKYEMDLMKKNGVYMAHCPSSNTNILSGIAPLRTYLDYKIQIGLGSDIGAGDNLSLFNVMAEAIKVSKLYTCLVKAELKPITSREAFYLATKGGGSFFGKVGSFEVGYELDAIIIKDYSQGQPRDFQVEERLERLIYSAKENDIVAKYCKGTQIFDCYKSNSLL</sequence>
<organism evidence="6 7">
    <name type="scientific">Anaerosacchariphilus polymeriproducens</name>
    <dbReference type="NCBI Taxonomy" id="1812858"/>
    <lineage>
        <taxon>Bacteria</taxon>
        <taxon>Bacillati</taxon>
        <taxon>Bacillota</taxon>
        <taxon>Clostridia</taxon>
        <taxon>Lachnospirales</taxon>
        <taxon>Lachnospiraceae</taxon>
        <taxon>Anaerosacchariphilus</taxon>
    </lineage>
</organism>
<dbReference type="AlphaFoldDB" id="A0A371AYF9"/>
<evidence type="ECO:0000256" key="2">
    <source>
        <dbReference type="ARBA" id="ARBA00022723"/>
    </source>
</evidence>
<dbReference type="SUPFAM" id="SSF51338">
    <property type="entry name" value="Composite domain of metallo-dependent hydrolases"/>
    <property type="match status" value="2"/>
</dbReference>
<evidence type="ECO:0000259" key="5">
    <source>
        <dbReference type="Pfam" id="PF01979"/>
    </source>
</evidence>
<dbReference type="GO" id="GO:0008270">
    <property type="term" value="F:zinc ion binding"/>
    <property type="evidence" value="ECO:0007669"/>
    <property type="project" value="TreeGrafter"/>
</dbReference>
<dbReference type="UniPathway" id="UPA00603">
    <property type="reaction ID" value="UER00660"/>
</dbReference>
<dbReference type="EMBL" id="QRCT01000012">
    <property type="protein sequence ID" value="RDU24597.1"/>
    <property type="molecule type" value="Genomic_DNA"/>
</dbReference>
<dbReference type="Proteomes" id="UP000255036">
    <property type="component" value="Unassembled WGS sequence"/>
</dbReference>
<dbReference type="InterPro" id="IPR011059">
    <property type="entry name" value="Metal-dep_hydrolase_composite"/>
</dbReference>
<evidence type="ECO:0000313" key="6">
    <source>
        <dbReference type="EMBL" id="RDU24597.1"/>
    </source>
</evidence>
<dbReference type="GO" id="GO:0005829">
    <property type="term" value="C:cytosol"/>
    <property type="evidence" value="ECO:0007669"/>
    <property type="project" value="TreeGrafter"/>
</dbReference>
<evidence type="ECO:0000313" key="7">
    <source>
        <dbReference type="Proteomes" id="UP000255036"/>
    </source>
</evidence>
<protein>
    <submittedName>
        <fullName evidence="6">Guanine deaminase</fullName>
    </submittedName>
</protein>
<proteinExistence type="predicted"/>
<keyword evidence="4" id="KW-0862">Zinc</keyword>
<evidence type="ECO:0000256" key="4">
    <source>
        <dbReference type="ARBA" id="ARBA00022833"/>
    </source>
</evidence>
<evidence type="ECO:0000256" key="3">
    <source>
        <dbReference type="ARBA" id="ARBA00022801"/>
    </source>
</evidence>
<comment type="caution">
    <text evidence="6">The sequence shown here is derived from an EMBL/GenBank/DDBJ whole genome shotgun (WGS) entry which is preliminary data.</text>
</comment>
<dbReference type="Pfam" id="PF01979">
    <property type="entry name" value="Amidohydro_1"/>
    <property type="match status" value="1"/>
</dbReference>
<evidence type="ECO:0000256" key="1">
    <source>
        <dbReference type="ARBA" id="ARBA00001947"/>
    </source>
</evidence>
<dbReference type="InterPro" id="IPR032466">
    <property type="entry name" value="Metal_Hydrolase"/>
</dbReference>
<dbReference type="PANTHER" id="PTHR11271">
    <property type="entry name" value="GUANINE DEAMINASE"/>
    <property type="match status" value="1"/>
</dbReference>
<keyword evidence="3" id="KW-0378">Hydrolase</keyword>
<dbReference type="GO" id="GO:0006147">
    <property type="term" value="P:guanine catabolic process"/>
    <property type="evidence" value="ECO:0007669"/>
    <property type="project" value="UniProtKB-UniPathway"/>
</dbReference>
<reference evidence="6 7" key="1">
    <citation type="submission" date="2018-07" db="EMBL/GenBank/DDBJ databases">
        <title>Anaerosacharophilus polymeroproducens gen. nov. sp. nov., an anaerobic bacterium isolated from salt field.</title>
        <authorList>
            <person name="Kim W."/>
            <person name="Yang S.-H."/>
            <person name="Oh J."/>
            <person name="Lee J.-H."/>
            <person name="Kwon K.K."/>
        </authorList>
    </citation>
    <scope>NUCLEOTIDE SEQUENCE [LARGE SCALE GENOMIC DNA]</scope>
    <source>
        <strain evidence="6 7">MCWD5</strain>
    </source>
</reference>
<name>A0A371AYF9_9FIRM</name>
<dbReference type="Gene3D" id="2.30.40.10">
    <property type="entry name" value="Urease, subunit C, domain 1"/>
    <property type="match status" value="1"/>
</dbReference>
<keyword evidence="7" id="KW-1185">Reference proteome</keyword>